<dbReference type="Proteomes" id="UP000029867">
    <property type="component" value="Unassembled WGS sequence"/>
</dbReference>
<feature type="compositionally biased region" description="Low complexity" evidence="1">
    <location>
        <begin position="821"/>
        <end position="835"/>
    </location>
</feature>
<feature type="region of interest" description="Disordered" evidence="1">
    <location>
        <begin position="242"/>
        <end position="262"/>
    </location>
</feature>
<feature type="compositionally biased region" description="Acidic residues" evidence="1">
    <location>
        <begin position="777"/>
        <end position="791"/>
    </location>
</feature>
<name>A0A099P3E4_PICKU</name>
<comment type="caution">
    <text evidence="2">The sequence shown here is derived from an EMBL/GenBank/DDBJ whole genome shotgun (WGS) entry which is preliminary data.</text>
</comment>
<feature type="region of interest" description="Disordered" evidence="1">
    <location>
        <begin position="808"/>
        <end position="863"/>
    </location>
</feature>
<accession>A0A099P3E4</accession>
<organism evidence="2 3">
    <name type="scientific">Pichia kudriavzevii</name>
    <name type="common">Yeast</name>
    <name type="synonym">Issatchenkia orientalis</name>
    <dbReference type="NCBI Taxonomy" id="4909"/>
    <lineage>
        <taxon>Eukaryota</taxon>
        <taxon>Fungi</taxon>
        <taxon>Dikarya</taxon>
        <taxon>Ascomycota</taxon>
        <taxon>Saccharomycotina</taxon>
        <taxon>Pichiomycetes</taxon>
        <taxon>Pichiales</taxon>
        <taxon>Pichiaceae</taxon>
        <taxon>Pichia</taxon>
    </lineage>
</organism>
<feature type="compositionally biased region" description="Low complexity" evidence="1">
    <location>
        <begin position="296"/>
        <end position="322"/>
    </location>
</feature>
<evidence type="ECO:0000313" key="2">
    <source>
        <dbReference type="EMBL" id="KGK39543.1"/>
    </source>
</evidence>
<dbReference type="EMBL" id="JQFK01000008">
    <property type="protein sequence ID" value="KGK39543.1"/>
    <property type="molecule type" value="Genomic_DNA"/>
</dbReference>
<feature type="region of interest" description="Disordered" evidence="1">
    <location>
        <begin position="385"/>
        <end position="412"/>
    </location>
</feature>
<proteinExistence type="predicted"/>
<feature type="region of interest" description="Disordered" evidence="1">
    <location>
        <begin position="764"/>
        <end position="791"/>
    </location>
</feature>
<gene>
    <name evidence="2" type="ORF">JL09_g1292</name>
</gene>
<feature type="region of interest" description="Disordered" evidence="1">
    <location>
        <begin position="294"/>
        <end position="335"/>
    </location>
</feature>
<feature type="compositionally biased region" description="Low complexity" evidence="1">
    <location>
        <begin position="385"/>
        <end position="411"/>
    </location>
</feature>
<reference evidence="3" key="1">
    <citation type="journal article" date="2014" name="Microb. Cell Fact.">
        <title>Exploiting Issatchenkia orientalis SD108 for succinic acid production.</title>
        <authorList>
            <person name="Xiao H."/>
            <person name="Shao Z."/>
            <person name="Jiang Y."/>
            <person name="Dole S."/>
            <person name="Zhao H."/>
        </authorList>
    </citation>
    <scope>NUCLEOTIDE SEQUENCE [LARGE SCALE GENOMIC DNA]</scope>
    <source>
        <strain evidence="3">SD108</strain>
    </source>
</reference>
<dbReference type="AlphaFoldDB" id="A0A099P3E4"/>
<dbReference type="HOGENOM" id="CLU_324407_0_0_1"/>
<dbReference type="VEuPathDB" id="FungiDB:C5L36_0E03070"/>
<feature type="compositionally biased region" description="Polar residues" evidence="1">
    <location>
        <begin position="243"/>
        <end position="256"/>
    </location>
</feature>
<evidence type="ECO:0000256" key="1">
    <source>
        <dbReference type="SAM" id="MobiDB-lite"/>
    </source>
</evidence>
<evidence type="ECO:0000313" key="3">
    <source>
        <dbReference type="Proteomes" id="UP000029867"/>
    </source>
</evidence>
<protein>
    <submittedName>
        <fullName evidence="2">Uncharacterized protein</fullName>
    </submittedName>
</protein>
<feature type="region of interest" description="Disordered" evidence="1">
    <location>
        <begin position="461"/>
        <end position="489"/>
    </location>
</feature>
<sequence>MTGNHTAKPSYFGDQLIYEFPSPKEEVDDDGSPRGVTPKIIERAGSIFIKSGIPKVTPFPRFEYEDDDIDLVESTTTVDQNTVGGNTWDNDRITVDNSDPAKREKVYSCIEHDPNNHNLASLTPENSLGSSLLSDIGVNDAQVYEDDAVDVLTEDNANSQVFYTNKEEEPSSIRQFDDANPEAIPTLHKEVSLSKTSKEEELLRSRPSLRQVDSTKRRKFVNPYLKNSLIRKYKNIHKEEISVQETDTSDDSSGTGINLEELEIPRRSSKRIQRMSNSVRRAFLPALQSLEESRNYSRNSSVGRSRVSRLSSSRTLRTLGNSIRKKNNEQLSRKTSKLNGDSIKTIKTLATEIRRSTHDKNRSSVDFEKLDQLLQELINIQSEESLVSSRRPTTSSVSKSTSHSHSTISETKYTHGEEPIEFPGVQPYSAKEVSRQNSLRRSLSTLSTKLERLNNTYSTKVPPTCVSKKPSTLMGERKRSSTGNPNSHCELKRSNAVKRKYGFITPLVLFLKSIGNASKKSWRFIRASGKKVLFRGRNQEKSVYARSNKNKSLTKPKIGKPVVVDIHQTPFKTHNLNREVVPERKFLPIPQNTTVIDDCNVGDVGDVGEGEYDFGNDFDDVVDQVASDLEVIPSNDTGKEEPLEGDGEKLVGVWKHYLSESIVNRVNLKVDLSKAEQLERVESVQSKRSRITSIEDYKRREFDNLVYKYIGGGSSTSLSVSTASNGSSTGYYASANESVNDESIRNSISKSSLSTWSTISTGYTGSATDEHSYTGSSEEDDISTIEEENDTDISSIEDVYDTYSLVSHAAGQPESDEITKSVSTRSGISDSSSRRSSLKHSRGMTNLKSILHRENTMKSSTMGRKLSERVFSGVSETSDVFSYTASVGAC</sequence>